<feature type="domain" description="Pseudouridine synthase I TruA alpha/beta" evidence="1">
    <location>
        <begin position="3"/>
        <end position="92"/>
    </location>
</feature>
<dbReference type="InterPro" id="IPR020097">
    <property type="entry name" value="PsdUridine_synth_TruA_a/b_dom"/>
</dbReference>
<protein>
    <recommendedName>
        <fullName evidence="1">Pseudouridine synthase I TruA alpha/beta domain-containing protein</fullName>
    </recommendedName>
</protein>
<sequence>MPKKLIGTHDFIGFFSIEKNQKSTTRTIEKITIERNGENVTVHFLWAMGSCIKWSASSLGHFLEIGAGTKELAIIDELFAKQKSEKAQVKRLLHKGCFFR</sequence>
<name>A0A974NZD2_ENTFL</name>
<dbReference type="InterPro" id="IPR020095">
    <property type="entry name" value="PsdUridine_synth_TruA_C"/>
</dbReference>
<dbReference type="GO" id="GO:0140098">
    <property type="term" value="F:catalytic activity, acting on RNA"/>
    <property type="evidence" value="ECO:0007669"/>
    <property type="project" value="UniProtKB-ARBA"/>
</dbReference>
<gene>
    <name evidence="2" type="ORF">JG559_07055</name>
</gene>
<dbReference type="AlphaFoldDB" id="A0A974NZD2"/>
<dbReference type="Gene3D" id="3.30.70.660">
    <property type="entry name" value="Pseudouridine synthase I, catalytic domain, C-terminal subdomain"/>
    <property type="match status" value="1"/>
</dbReference>
<dbReference type="EMBL" id="CP068242">
    <property type="protein sequence ID" value="QQV79670.1"/>
    <property type="molecule type" value="Genomic_DNA"/>
</dbReference>
<organism evidence="2">
    <name type="scientific">Enterococcus faecalis</name>
    <name type="common">Streptococcus faecalis</name>
    <dbReference type="NCBI Taxonomy" id="1351"/>
    <lineage>
        <taxon>Bacteria</taxon>
        <taxon>Bacillati</taxon>
        <taxon>Bacillota</taxon>
        <taxon>Bacilli</taxon>
        <taxon>Lactobacillales</taxon>
        <taxon>Enterococcaceae</taxon>
        <taxon>Enterococcus</taxon>
    </lineage>
</organism>
<dbReference type="GO" id="GO:0006396">
    <property type="term" value="P:RNA processing"/>
    <property type="evidence" value="ECO:0007669"/>
    <property type="project" value="UniProtKB-ARBA"/>
</dbReference>
<proteinExistence type="predicted"/>
<reference evidence="2" key="1">
    <citation type="submission" date="2021-01" db="EMBL/GenBank/DDBJ databases">
        <title>Enterococcus.</title>
        <authorList>
            <person name="Du X."/>
            <person name="Wang N."/>
        </authorList>
    </citation>
    <scope>NUCLEOTIDE SEQUENCE [LARGE SCALE GENOMIC DNA]</scope>
    <source>
        <strain evidence="2">T90-2</strain>
    </source>
</reference>
<accession>A0A974NZD2</accession>
<dbReference type="Pfam" id="PF01416">
    <property type="entry name" value="PseudoU_synth_1"/>
    <property type="match status" value="1"/>
</dbReference>
<dbReference type="InterPro" id="IPR020103">
    <property type="entry name" value="PsdUridine_synth_cat_dom_sf"/>
</dbReference>
<evidence type="ECO:0000313" key="2">
    <source>
        <dbReference type="EMBL" id="QQV79670.1"/>
    </source>
</evidence>
<dbReference type="GO" id="GO:0001522">
    <property type="term" value="P:pseudouridine synthesis"/>
    <property type="evidence" value="ECO:0007669"/>
    <property type="project" value="InterPro"/>
</dbReference>
<dbReference type="SUPFAM" id="SSF55120">
    <property type="entry name" value="Pseudouridine synthase"/>
    <property type="match status" value="1"/>
</dbReference>
<dbReference type="GO" id="GO:0003723">
    <property type="term" value="F:RNA binding"/>
    <property type="evidence" value="ECO:0007669"/>
    <property type="project" value="InterPro"/>
</dbReference>
<evidence type="ECO:0000259" key="1">
    <source>
        <dbReference type="Pfam" id="PF01416"/>
    </source>
</evidence>
<dbReference type="GO" id="GO:0009982">
    <property type="term" value="F:pseudouridine synthase activity"/>
    <property type="evidence" value="ECO:0007669"/>
    <property type="project" value="InterPro"/>
</dbReference>